<accession>Q6II26</accession>
<evidence type="ECO:0000313" key="1">
    <source>
        <dbReference type="EMBL" id="DAA03440.1"/>
    </source>
</evidence>
<sequence length="152" mass="16930">MGDLVLVLAFSGWISGCLPRSRRAPPQCLPISSSSWCSCKSFPSTKVLGPEILAAGIGFFGGILQQFTGRNLRSKWKMEARQLMQHTQDNQASNRVKGIITRNKKGTEEEQQKVLWRICNHNDRQHLNDCSDVNGNAFANIYAPGFIIVARP</sequence>
<gene>
    <name evidence="1" type="ORF">HDC19956</name>
</gene>
<protein>
    <submittedName>
        <fullName evidence="1">HDC19956</fullName>
    </submittedName>
</protein>
<dbReference type="AlphaFoldDB" id="Q6II26"/>
<organism evidence="1">
    <name type="scientific">Drosophila melanogaster</name>
    <name type="common">Fruit fly</name>
    <dbReference type="NCBI Taxonomy" id="7227"/>
    <lineage>
        <taxon>Eukaryota</taxon>
        <taxon>Metazoa</taxon>
        <taxon>Ecdysozoa</taxon>
        <taxon>Arthropoda</taxon>
        <taxon>Hexapoda</taxon>
        <taxon>Insecta</taxon>
        <taxon>Pterygota</taxon>
        <taxon>Neoptera</taxon>
        <taxon>Endopterygota</taxon>
        <taxon>Diptera</taxon>
        <taxon>Brachycera</taxon>
        <taxon>Muscomorpha</taxon>
        <taxon>Ephydroidea</taxon>
        <taxon>Drosophilidae</taxon>
        <taxon>Drosophila</taxon>
        <taxon>Sophophora</taxon>
    </lineage>
</organism>
<reference evidence="1" key="1">
    <citation type="journal article" date="2003" name="Genome Biol.">
        <title>An integrated gene annotation and transcriptional profiling approach towards the full gene content of the Drosophila genome.</title>
        <authorList>
            <person name="Hild M."/>
            <person name="Beckmann B."/>
            <person name="Haas S.A."/>
            <person name="Koch B."/>
            <person name="Solovyev V."/>
            <person name="Busold C."/>
            <person name="Fellenberg K."/>
            <person name="Boutros M."/>
            <person name="Vingron M."/>
            <person name="Sauer F."/>
            <person name="Hoheisel J.D."/>
            <person name="Paro R."/>
        </authorList>
    </citation>
    <scope>NUCLEOTIDE SEQUENCE</scope>
</reference>
<dbReference type="EMBL" id="BK003240">
    <property type="protein sequence ID" value="DAA03440.1"/>
    <property type="molecule type" value="Genomic_DNA"/>
</dbReference>
<proteinExistence type="predicted"/>
<name>Q6II26_DROME</name>